<dbReference type="EMBL" id="OU342829">
    <property type="protein sequence ID" value="CAG7580434.1"/>
    <property type="molecule type" value="Genomic_DNA"/>
</dbReference>
<reference evidence="1" key="1">
    <citation type="submission" date="2021-06" db="EMBL/GenBank/DDBJ databases">
        <authorList>
            <person name="Gannon L."/>
            <person name="Redgwell R T."/>
            <person name="Michniewski S."/>
            <person name="Harrison D C."/>
            <person name="Millard A."/>
        </authorList>
    </citation>
    <scope>NUCLEOTIDE SEQUENCE</scope>
</reference>
<sequence length="173" mass="20309">MSLKGAINWANKQASRYLTYHVVLWNSGYSTITEQQLKRYKKDAKSVYNTKDRVINWDLVPNSNTFLALNDDVKQDILMSKVKIEPTFICNMEFPIGPKLGTILKPFYHSRYKVTYRFKNIGGGDTEMTKIRMERLCVYFKEYVKDFNDPSFTIDKKEPVVKSRFGRLFSMSK</sequence>
<evidence type="ECO:0000313" key="1">
    <source>
        <dbReference type="EMBL" id="CAG7580434.1"/>
    </source>
</evidence>
<gene>
    <name evidence="1" type="ORF">SLAVMIC_00413</name>
</gene>
<protein>
    <submittedName>
        <fullName evidence="1">Uncharacterized protein</fullName>
    </submittedName>
</protein>
<accession>A0A8D9CD04</accession>
<name>A0A8D9CD04_9VIRU</name>
<organism evidence="1">
    <name type="scientific">uncultured marine phage</name>
    <dbReference type="NCBI Taxonomy" id="707152"/>
    <lineage>
        <taxon>Viruses</taxon>
        <taxon>environmental samples</taxon>
    </lineage>
</organism>
<proteinExistence type="predicted"/>